<organism evidence="1 2">
    <name type="scientific">Candidatus Desulfosporosinus infrequens</name>
    <dbReference type="NCBI Taxonomy" id="2043169"/>
    <lineage>
        <taxon>Bacteria</taxon>
        <taxon>Bacillati</taxon>
        <taxon>Bacillota</taxon>
        <taxon>Clostridia</taxon>
        <taxon>Eubacteriales</taxon>
        <taxon>Desulfitobacteriaceae</taxon>
        <taxon>Desulfosporosinus</taxon>
    </lineage>
</organism>
<reference evidence="2" key="1">
    <citation type="submission" date="2018-02" db="EMBL/GenBank/DDBJ databases">
        <authorList>
            <person name="Hausmann B."/>
        </authorList>
    </citation>
    <scope>NUCLEOTIDE SEQUENCE [LARGE SCALE GENOMIC DNA]</scope>
    <source>
        <strain evidence="2">Peat soil MAG SbF1</strain>
    </source>
</reference>
<dbReference type="Proteomes" id="UP000238916">
    <property type="component" value="Unassembled WGS sequence"/>
</dbReference>
<sequence>MIRFNATLTVTEFNPLDSNGNYQIVAQVADNTGQFYSGNLDVGSIIFMDGSQNGEPSLIKYVVTEIIDATNPPNITFNCLQTDPTGGPFDPAGPIAIIGDPDANGMIQIPDFGVQNYASSLYTRIMNYQADLASMAITTALSGSGGSGGTSNRVYSAAYTGTIDNTNSTYRLTQLFKSNTIEVFLNGLLQTQGIDYTVTGNSVIFTNPPQLDENGYNDELQFNIDPA</sequence>
<gene>
    <name evidence="1" type="ORF">SBF1_8130002</name>
</gene>
<name>A0A2U3LTR7_9FIRM</name>
<protein>
    <submittedName>
        <fullName evidence="1">Uncharacterized protein</fullName>
    </submittedName>
</protein>
<dbReference type="AlphaFoldDB" id="A0A2U3LTR7"/>
<evidence type="ECO:0000313" key="1">
    <source>
        <dbReference type="EMBL" id="SPF55310.1"/>
    </source>
</evidence>
<dbReference type="EMBL" id="OMOF01000794">
    <property type="protein sequence ID" value="SPF55310.1"/>
    <property type="molecule type" value="Genomic_DNA"/>
</dbReference>
<evidence type="ECO:0000313" key="2">
    <source>
        <dbReference type="Proteomes" id="UP000238916"/>
    </source>
</evidence>
<accession>A0A2U3LTR7</accession>
<proteinExistence type="predicted"/>